<sequence length="67" mass="7182">MVSVSSIEERSISLVAVGSEPTRAVTQLSVAPARTRLQWLPFWLALSLSNAHLPYITHGSPLTPSPG</sequence>
<gene>
    <name evidence="1" type="ORF">SK128_006356</name>
</gene>
<organism evidence="1 2">
    <name type="scientific">Halocaridina rubra</name>
    <name type="common">Hawaiian red shrimp</name>
    <dbReference type="NCBI Taxonomy" id="373956"/>
    <lineage>
        <taxon>Eukaryota</taxon>
        <taxon>Metazoa</taxon>
        <taxon>Ecdysozoa</taxon>
        <taxon>Arthropoda</taxon>
        <taxon>Crustacea</taxon>
        <taxon>Multicrustacea</taxon>
        <taxon>Malacostraca</taxon>
        <taxon>Eumalacostraca</taxon>
        <taxon>Eucarida</taxon>
        <taxon>Decapoda</taxon>
        <taxon>Pleocyemata</taxon>
        <taxon>Caridea</taxon>
        <taxon>Atyoidea</taxon>
        <taxon>Atyidae</taxon>
        <taxon>Halocaridina</taxon>
    </lineage>
</organism>
<dbReference type="AlphaFoldDB" id="A0AAN8WS50"/>
<dbReference type="EMBL" id="JAXCGZ010018877">
    <property type="protein sequence ID" value="KAK7067323.1"/>
    <property type="molecule type" value="Genomic_DNA"/>
</dbReference>
<proteinExistence type="predicted"/>
<keyword evidence="2" id="KW-1185">Reference proteome</keyword>
<name>A0AAN8WS50_HALRR</name>
<reference evidence="1 2" key="1">
    <citation type="submission" date="2023-11" db="EMBL/GenBank/DDBJ databases">
        <title>Halocaridina rubra genome assembly.</title>
        <authorList>
            <person name="Smith C."/>
        </authorList>
    </citation>
    <scope>NUCLEOTIDE SEQUENCE [LARGE SCALE GENOMIC DNA]</scope>
    <source>
        <strain evidence="1">EP-1</strain>
        <tissue evidence="1">Whole</tissue>
    </source>
</reference>
<dbReference type="Proteomes" id="UP001381693">
    <property type="component" value="Unassembled WGS sequence"/>
</dbReference>
<feature type="non-terminal residue" evidence="1">
    <location>
        <position position="67"/>
    </location>
</feature>
<protein>
    <submittedName>
        <fullName evidence="1">Uncharacterized protein</fullName>
    </submittedName>
</protein>
<evidence type="ECO:0000313" key="1">
    <source>
        <dbReference type="EMBL" id="KAK7067323.1"/>
    </source>
</evidence>
<evidence type="ECO:0000313" key="2">
    <source>
        <dbReference type="Proteomes" id="UP001381693"/>
    </source>
</evidence>
<comment type="caution">
    <text evidence="1">The sequence shown here is derived from an EMBL/GenBank/DDBJ whole genome shotgun (WGS) entry which is preliminary data.</text>
</comment>
<accession>A0AAN8WS50</accession>